<name>A0A0J6VRR3_9MYCO</name>
<dbReference type="STRING" id="37916.MCHLDSM_04064"/>
<protein>
    <submittedName>
        <fullName evidence="2">Uncharacterized protein</fullName>
    </submittedName>
</protein>
<dbReference type="EMBL" id="JYNL01000046">
    <property type="protein sequence ID" value="KMO72168.1"/>
    <property type="molecule type" value="Genomic_DNA"/>
</dbReference>
<gene>
    <name evidence="2" type="ORF">MCHLDSM_04064</name>
</gene>
<proteinExistence type="predicted"/>
<dbReference type="Proteomes" id="UP000036513">
    <property type="component" value="Unassembled WGS sequence"/>
</dbReference>
<comment type="caution">
    <text evidence="2">The sequence shown here is derived from an EMBL/GenBank/DDBJ whole genome shotgun (WGS) entry which is preliminary data.</text>
</comment>
<evidence type="ECO:0000313" key="2">
    <source>
        <dbReference type="EMBL" id="KMO72168.1"/>
    </source>
</evidence>
<evidence type="ECO:0000256" key="1">
    <source>
        <dbReference type="SAM" id="MobiDB-lite"/>
    </source>
</evidence>
<keyword evidence="3" id="KW-1185">Reference proteome</keyword>
<dbReference type="PATRIC" id="fig|37916.4.peg.4032"/>
<feature type="compositionally biased region" description="Basic and acidic residues" evidence="1">
    <location>
        <begin position="61"/>
        <end position="73"/>
    </location>
</feature>
<dbReference type="RefSeq" id="WP_048471473.1">
    <property type="nucleotide sequence ID" value="NZ_JYNL01000046.1"/>
</dbReference>
<reference evidence="2 3" key="1">
    <citation type="journal article" date="2015" name="Genome Biol. Evol.">
        <title>Characterization of Three Mycobacterium spp. with Potential Use in Bioremediation by Genome Sequencing and Comparative Genomics.</title>
        <authorList>
            <person name="Das S."/>
            <person name="Pettersson B.M."/>
            <person name="Behra P.R."/>
            <person name="Ramesh M."/>
            <person name="Dasgupta S."/>
            <person name="Bhattacharya A."/>
            <person name="Kirsebom L.A."/>
        </authorList>
    </citation>
    <scope>NUCLEOTIDE SEQUENCE [LARGE SCALE GENOMIC DNA]</scope>
    <source>
        <strain evidence="2 3">DSM 43826</strain>
    </source>
</reference>
<dbReference type="AlphaFoldDB" id="A0A0J6VRR3"/>
<feature type="compositionally biased region" description="Polar residues" evidence="1">
    <location>
        <begin position="95"/>
        <end position="110"/>
    </location>
</feature>
<sequence length="110" mass="11830">MSWLLVALIPGLLMLATFGLERVEAGLRRETISAADVAEFLDQAEASDVDALVRDGLDTAIHDQHRRRGEREAATATGGRSAGLPGLPTVRSFPQRVNTGFQQTPHANPV</sequence>
<evidence type="ECO:0000313" key="3">
    <source>
        <dbReference type="Proteomes" id="UP000036513"/>
    </source>
</evidence>
<feature type="region of interest" description="Disordered" evidence="1">
    <location>
        <begin position="61"/>
        <end position="110"/>
    </location>
</feature>
<accession>A0A0J6VRR3</accession>
<organism evidence="2 3">
    <name type="scientific">Mycolicibacterium chlorophenolicum</name>
    <dbReference type="NCBI Taxonomy" id="37916"/>
    <lineage>
        <taxon>Bacteria</taxon>
        <taxon>Bacillati</taxon>
        <taxon>Actinomycetota</taxon>
        <taxon>Actinomycetes</taxon>
        <taxon>Mycobacteriales</taxon>
        <taxon>Mycobacteriaceae</taxon>
        <taxon>Mycolicibacterium</taxon>
    </lineage>
</organism>